<name>M6D415_9LEPT</name>
<comment type="caution">
    <text evidence="1">The sequence shown here is derived from an EMBL/GenBank/DDBJ whole genome shotgun (WGS) entry which is preliminary data.</text>
</comment>
<accession>M6D415</accession>
<organism evidence="1 2">
    <name type="scientific">Leptospira alstonii serovar Sichuan str. 79601</name>
    <dbReference type="NCBI Taxonomy" id="1218565"/>
    <lineage>
        <taxon>Bacteria</taxon>
        <taxon>Pseudomonadati</taxon>
        <taxon>Spirochaetota</taxon>
        <taxon>Spirochaetia</taxon>
        <taxon>Leptospirales</taxon>
        <taxon>Leptospiraceae</taxon>
        <taxon>Leptospira</taxon>
    </lineage>
</organism>
<dbReference type="AlphaFoldDB" id="M6D415"/>
<gene>
    <name evidence="1" type="ORF">LEP1GSC194_0446</name>
</gene>
<dbReference type="EMBL" id="ANIK01000028">
    <property type="protein sequence ID" value="EMJ95938.1"/>
    <property type="molecule type" value="Genomic_DNA"/>
</dbReference>
<sequence>MKNFIVVSFGVVFLAFIGCVAYQPGFVKTAMVSFPPKQSDCEFAIITTVPQKKFEEIGVVENQSMVISIADFKKMCQPYVCANGGDAVVALVNGHGIYIKGTIIKFK</sequence>
<protein>
    <submittedName>
        <fullName evidence="1">Putative lipoprotein</fullName>
    </submittedName>
</protein>
<keyword evidence="1" id="KW-0449">Lipoprotein</keyword>
<dbReference type="PROSITE" id="PS51257">
    <property type="entry name" value="PROKAR_LIPOPROTEIN"/>
    <property type="match status" value="1"/>
</dbReference>
<reference evidence="1 2" key="1">
    <citation type="submission" date="2013-01" db="EMBL/GenBank/DDBJ databases">
        <authorList>
            <person name="Harkins D.M."/>
            <person name="Durkin A.S."/>
            <person name="Brinkac L.M."/>
            <person name="Haft D.H."/>
            <person name="Selengut J.D."/>
            <person name="Sanka R."/>
            <person name="DePew J."/>
            <person name="Purushe J."/>
            <person name="Galloway R.L."/>
            <person name="Vinetz J.M."/>
            <person name="Sutton G.G."/>
            <person name="Nierman W.C."/>
            <person name="Fouts D.E."/>
        </authorList>
    </citation>
    <scope>NUCLEOTIDE SEQUENCE [LARGE SCALE GENOMIC DNA]</scope>
    <source>
        <strain evidence="1 2">79601</strain>
    </source>
</reference>
<dbReference type="RefSeq" id="WP_017808950.1">
    <property type="nucleotide sequence ID" value="NZ_ANIK01000028.1"/>
</dbReference>
<evidence type="ECO:0000313" key="2">
    <source>
        <dbReference type="Proteomes" id="UP000011988"/>
    </source>
</evidence>
<proteinExistence type="predicted"/>
<dbReference type="PATRIC" id="fig|1218565.3.peg.1440"/>
<dbReference type="Proteomes" id="UP000011988">
    <property type="component" value="Unassembled WGS sequence"/>
</dbReference>
<evidence type="ECO:0000313" key="1">
    <source>
        <dbReference type="EMBL" id="EMJ95938.1"/>
    </source>
</evidence>